<dbReference type="AlphaFoldDB" id="A0A1G8N457"/>
<dbReference type="Pfam" id="PF10370">
    <property type="entry name" value="Rv2993c-like_N"/>
    <property type="match status" value="1"/>
</dbReference>
<dbReference type="Pfam" id="PF01557">
    <property type="entry name" value="FAA_hydrolase"/>
    <property type="match status" value="1"/>
</dbReference>
<feature type="domain" description="Rv2993c-like N-terminal" evidence="4">
    <location>
        <begin position="1"/>
        <end position="50"/>
    </location>
</feature>
<dbReference type="GO" id="GO:0044281">
    <property type="term" value="P:small molecule metabolic process"/>
    <property type="evidence" value="ECO:0007669"/>
    <property type="project" value="UniProtKB-ARBA"/>
</dbReference>
<keyword evidence="2" id="KW-0479">Metal-binding</keyword>
<protein>
    <submittedName>
        <fullName evidence="5">2-keto-4-pentenoate hydratase/2-oxohepta-3-ene-1,7-dioic acid hydratase (Catechol pathway)</fullName>
    </submittedName>
</protein>
<dbReference type="PANTHER" id="PTHR42796:SF4">
    <property type="entry name" value="FUMARYLACETOACETATE HYDROLASE DOMAIN-CONTAINING PROTEIN 2A"/>
    <property type="match status" value="1"/>
</dbReference>
<organism evidence="5 6">
    <name type="scientific">Arthrobacter cupressi</name>
    <dbReference type="NCBI Taxonomy" id="1045773"/>
    <lineage>
        <taxon>Bacteria</taxon>
        <taxon>Bacillati</taxon>
        <taxon>Actinomycetota</taxon>
        <taxon>Actinomycetes</taxon>
        <taxon>Micrococcales</taxon>
        <taxon>Micrococcaceae</taxon>
        <taxon>Arthrobacter</taxon>
    </lineage>
</organism>
<keyword evidence="6" id="KW-1185">Reference proteome</keyword>
<feature type="domain" description="Fumarylacetoacetase-like C-terminal" evidence="3">
    <location>
        <begin position="66"/>
        <end position="245"/>
    </location>
</feature>
<dbReference type="InterPro" id="IPR011234">
    <property type="entry name" value="Fumarylacetoacetase-like_C"/>
</dbReference>
<evidence type="ECO:0000256" key="1">
    <source>
        <dbReference type="ARBA" id="ARBA00010211"/>
    </source>
</evidence>
<dbReference type="EMBL" id="FNEI01000004">
    <property type="protein sequence ID" value="SDI74948.1"/>
    <property type="molecule type" value="Genomic_DNA"/>
</dbReference>
<accession>A0A1G8N457</accession>
<dbReference type="Gene3D" id="3.90.850.10">
    <property type="entry name" value="Fumarylacetoacetase-like, C-terminal domain"/>
    <property type="match status" value="1"/>
</dbReference>
<dbReference type="InterPro" id="IPR036663">
    <property type="entry name" value="Fumarylacetoacetase_C_sf"/>
</dbReference>
<dbReference type="Proteomes" id="UP000182130">
    <property type="component" value="Unassembled WGS sequence"/>
</dbReference>
<dbReference type="Gene3D" id="2.30.30.370">
    <property type="entry name" value="FAH"/>
    <property type="match status" value="1"/>
</dbReference>
<name>A0A1G8N457_9MICC</name>
<evidence type="ECO:0000259" key="4">
    <source>
        <dbReference type="Pfam" id="PF10370"/>
    </source>
</evidence>
<dbReference type="GO" id="GO:0003824">
    <property type="term" value="F:catalytic activity"/>
    <property type="evidence" value="ECO:0007669"/>
    <property type="project" value="InterPro"/>
</dbReference>
<dbReference type="PANTHER" id="PTHR42796">
    <property type="entry name" value="FUMARYLACETOACETATE HYDROLASE DOMAIN-CONTAINING PROTEIN 2A-RELATED"/>
    <property type="match status" value="1"/>
</dbReference>
<dbReference type="InterPro" id="IPR051121">
    <property type="entry name" value="FAH"/>
</dbReference>
<evidence type="ECO:0000313" key="6">
    <source>
        <dbReference type="Proteomes" id="UP000182130"/>
    </source>
</evidence>
<dbReference type="InterPro" id="IPR018833">
    <property type="entry name" value="Rv2993c-like_N"/>
</dbReference>
<dbReference type="GO" id="GO:0046872">
    <property type="term" value="F:metal ion binding"/>
    <property type="evidence" value="ECO:0007669"/>
    <property type="project" value="UniProtKB-KW"/>
</dbReference>
<reference evidence="6" key="1">
    <citation type="submission" date="2016-10" db="EMBL/GenBank/DDBJ databases">
        <authorList>
            <person name="Varghese N."/>
            <person name="Submissions S."/>
        </authorList>
    </citation>
    <scope>NUCLEOTIDE SEQUENCE [LARGE SCALE GENOMIC DNA]</scope>
    <source>
        <strain evidence="6">CGMCC 1.10783</strain>
    </source>
</reference>
<dbReference type="RefSeq" id="WP_074587886.1">
    <property type="nucleotide sequence ID" value="NZ_FNEI01000004.1"/>
</dbReference>
<dbReference type="STRING" id="1045773.SAMN05216555_104139"/>
<sequence>MRIARLQTPSGPTHAVLRGERWEHIEDPFADEPSFSGTSTPASDAELLAPVRPSVLLGIAQNLGNNNHPLPIQAWHKSVHTVAAPGVDIVAVRGAGTVNIEGELAAVLGKRAENLTLENALDHVLGYTVVNDVTNVEQNQADEKMFQGKAGTNYTPLGPWIETELEDPDNVATTVTINGETKAKSGSFNLSSSVAACLVYVTRWLTLEPGDVVMTGAPNTFVAVQPGDRVDITLDGIGTLSNRVV</sequence>
<evidence type="ECO:0000313" key="5">
    <source>
        <dbReference type="EMBL" id="SDI74948.1"/>
    </source>
</evidence>
<dbReference type="SUPFAM" id="SSF56529">
    <property type="entry name" value="FAH"/>
    <property type="match status" value="1"/>
</dbReference>
<evidence type="ECO:0000259" key="3">
    <source>
        <dbReference type="Pfam" id="PF01557"/>
    </source>
</evidence>
<gene>
    <name evidence="5" type="ORF">SAMN05216555_104139</name>
</gene>
<comment type="similarity">
    <text evidence="1">Belongs to the FAH family.</text>
</comment>
<proteinExistence type="inferred from homology"/>
<evidence type="ECO:0000256" key="2">
    <source>
        <dbReference type="ARBA" id="ARBA00022723"/>
    </source>
</evidence>
<dbReference type="OrthoDB" id="9805307at2"/>